<dbReference type="KEGG" id="ttp:E6P07_12630"/>
<dbReference type="InterPro" id="IPR000253">
    <property type="entry name" value="FHA_dom"/>
</dbReference>
<dbReference type="PANTHER" id="PTHR23308">
    <property type="entry name" value="NUCLEAR INHIBITOR OF PROTEIN PHOSPHATASE-1"/>
    <property type="match status" value="1"/>
</dbReference>
<reference evidence="2 3" key="1">
    <citation type="submission" date="2019-12" db="EMBL/GenBank/DDBJ databases">
        <title>The complete genome of the thermophilic, anoxygenic phototrophic gammaproteobacterium Thermochromatium tepidum.</title>
        <authorList>
            <person name="Sattley W.M."/>
            <person name="Swingley W.D."/>
            <person name="Burchell B.M."/>
            <person name="Gurbani S.A."/>
            <person name="Kujawa C.M."/>
            <person name="Nuccio D.A."/>
            <person name="Schladweiler J."/>
            <person name="Shaffer K.N."/>
            <person name="Stokes L.M."/>
            <person name="Touchman J.W."/>
            <person name="Blankenship R.E."/>
            <person name="Madigan M.T."/>
        </authorList>
    </citation>
    <scope>NUCLEOTIDE SEQUENCE [LARGE SCALE GENOMIC DNA]</scope>
    <source>
        <strain evidence="2 3">ATCC 43061</strain>
    </source>
</reference>
<protein>
    <submittedName>
        <fullName evidence="2">FHA domain-containing protein</fullName>
    </submittedName>
</protein>
<evidence type="ECO:0000259" key="1">
    <source>
        <dbReference type="PROSITE" id="PS50006"/>
    </source>
</evidence>
<organism evidence="2 3">
    <name type="scientific">Thermochromatium tepidum ATCC 43061</name>
    <dbReference type="NCBI Taxonomy" id="316276"/>
    <lineage>
        <taxon>Bacteria</taxon>
        <taxon>Pseudomonadati</taxon>
        <taxon>Pseudomonadota</taxon>
        <taxon>Gammaproteobacteria</taxon>
        <taxon>Chromatiales</taxon>
        <taxon>Chromatiaceae</taxon>
        <taxon>Thermochromatium</taxon>
    </lineage>
</organism>
<dbReference type="CDD" id="cd00060">
    <property type="entry name" value="FHA"/>
    <property type="match status" value="2"/>
</dbReference>
<dbReference type="OrthoDB" id="151099at2"/>
<accession>A0A6I6EEU4</accession>
<name>A0A6I6EEU4_THETI</name>
<dbReference type="Gene3D" id="2.60.200.20">
    <property type="match status" value="2"/>
</dbReference>
<feature type="domain" description="FHA" evidence="1">
    <location>
        <begin position="209"/>
        <end position="258"/>
    </location>
</feature>
<evidence type="ECO:0000313" key="3">
    <source>
        <dbReference type="Proteomes" id="UP000426424"/>
    </source>
</evidence>
<keyword evidence="3" id="KW-1185">Reference proteome</keyword>
<dbReference type="InterPro" id="IPR008984">
    <property type="entry name" value="SMAD_FHA_dom_sf"/>
</dbReference>
<dbReference type="Pfam" id="PF00498">
    <property type="entry name" value="FHA"/>
    <property type="match status" value="2"/>
</dbReference>
<dbReference type="SUPFAM" id="SSF49879">
    <property type="entry name" value="SMAD/FHA domain"/>
    <property type="match status" value="2"/>
</dbReference>
<evidence type="ECO:0000313" key="2">
    <source>
        <dbReference type="EMBL" id="QGU33746.1"/>
    </source>
</evidence>
<dbReference type="PROSITE" id="PS50006">
    <property type="entry name" value="FHA_DOMAIN"/>
    <property type="match status" value="2"/>
</dbReference>
<dbReference type="Proteomes" id="UP000426424">
    <property type="component" value="Chromosome"/>
</dbReference>
<dbReference type="SMART" id="SM00240">
    <property type="entry name" value="FHA"/>
    <property type="match status" value="2"/>
</dbReference>
<sequence length="286" mass="31515">MKSDNDVTNTFILKSLDGNTTLHLQQKEYVVGRGSNCDGIVAHNNVSRRHALFRVTPEGVTVQDLGSTNGTAVNNQRIARETQIRPGDVITLGTISFCLMVEKDPNETVLMQNLSGVLKEAENSFVEEVISIGGETIIREKFPTPPGWVNEGEDVTSGASRHRASSRAVEALLTRCQQDPNNAAALVVLSGAEKSRVVCLAVTANQQRWTIGRDHQAQIQFTDPGVSRHHAELIYEFGIWRIENKSSKNPVLVNGSQMPSMLLNHRDEINLGGVLMVFFVIDRRST</sequence>
<dbReference type="InterPro" id="IPR050923">
    <property type="entry name" value="Cell_Proc_Reg/RNA_Proc"/>
</dbReference>
<proteinExistence type="predicted"/>
<dbReference type="AlphaFoldDB" id="A0A6I6EEU4"/>
<feature type="domain" description="FHA" evidence="1">
    <location>
        <begin position="29"/>
        <end position="78"/>
    </location>
</feature>
<gene>
    <name evidence="2" type="ORF">E6P07_12630</name>
</gene>
<dbReference type="EMBL" id="CP039268">
    <property type="protein sequence ID" value="QGU33746.1"/>
    <property type="molecule type" value="Genomic_DNA"/>
</dbReference>